<dbReference type="AlphaFoldDB" id="A0A9D3PBY5"/>
<sequence length="111" mass="11208">MGGATICHQSLVGTNQRALLQISNSVMTHDGSPQCVRADAASPSRDGVQRCLGSALWGESRGGHLVTTAALPALRSAPSGGGCLCSLSSSWACSLSTLASRLLLAILSLSA</sequence>
<dbReference type="EMBL" id="JAFDVH010000023">
    <property type="protein sequence ID" value="KAG7455768.1"/>
    <property type="molecule type" value="Genomic_DNA"/>
</dbReference>
<gene>
    <name evidence="1" type="ORF">MATL_G00244560</name>
</gene>
<feature type="non-terminal residue" evidence="1">
    <location>
        <position position="111"/>
    </location>
</feature>
<dbReference type="Proteomes" id="UP001046870">
    <property type="component" value="Chromosome 23"/>
</dbReference>
<reference evidence="1" key="1">
    <citation type="submission" date="2021-01" db="EMBL/GenBank/DDBJ databases">
        <authorList>
            <person name="Zahm M."/>
            <person name="Roques C."/>
            <person name="Cabau C."/>
            <person name="Klopp C."/>
            <person name="Donnadieu C."/>
            <person name="Jouanno E."/>
            <person name="Lampietro C."/>
            <person name="Louis A."/>
            <person name="Herpin A."/>
            <person name="Echchiki A."/>
            <person name="Berthelot C."/>
            <person name="Parey E."/>
            <person name="Roest-Crollius H."/>
            <person name="Braasch I."/>
            <person name="Postlethwait J."/>
            <person name="Bobe J."/>
            <person name="Montfort J."/>
            <person name="Bouchez O."/>
            <person name="Begum T."/>
            <person name="Mejri S."/>
            <person name="Adams A."/>
            <person name="Chen W.-J."/>
            <person name="Guiguen Y."/>
        </authorList>
    </citation>
    <scope>NUCLEOTIDE SEQUENCE</scope>
    <source>
        <strain evidence="1">YG-15Mar2019-1</strain>
        <tissue evidence="1">Brain</tissue>
    </source>
</reference>
<evidence type="ECO:0000313" key="2">
    <source>
        <dbReference type="Proteomes" id="UP001046870"/>
    </source>
</evidence>
<protein>
    <submittedName>
        <fullName evidence="1">Uncharacterized protein</fullName>
    </submittedName>
</protein>
<proteinExistence type="predicted"/>
<accession>A0A9D3PBY5</accession>
<name>A0A9D3PBY5_MEGAT</name>
<comment type="caution">
    <text evidence="1">The sequence shown here is derived from an EMBL/GenBank/DDBJ whole genome shotgun (WGS) entry which is preliminary data.</text>
</comment>
<evidence type="ECO:0000313" key="1">
    <source>
        <dbReference type="EMBL" id="KAG7455768.1"/>
    </source>
</evidence>
<keyword evidence="2" id="KW-1185">Reference proteome</keyword>
<organism evidence="1 2">
    <name type="scientific">Megalops atlanticus</name>
    <name type="common">Tarpon</name>
    <name type="synonym">Clupea gigantea</name>
    <dbReference type="NCBI Taxonomy" id="7932"/>
    <lineage>
        <taxon>Eukaryota</taxon>
        <taxon>Metazoa</taxon>
        <taxon>Chordata</taxon>
        <taxon>Craniata</taxon>
        <taxon>Vertebrata</taxon>
        <taxon>Euteleostomi</taxon>
        <taxon>Actinopterygii</taxon>
        <taxon>Neopterygii</taxon>
        <taxon>Teleostei</taxon>
        <taxon>Elopiformes</taxon>
        <taxon>Megalopidae</taxon>
        <taxon>Megalops</taxon>
    </lineage>
</organism>